<dbReference type="Proteomes" id="UP000190868">
    <property type="component" value="Chromosome"/>
</dbReference>
<evidence type="ECO:0000256" key="2">
    <source>
        <dbReference type="SAM" id="MobiDB-lite"/>
    </source>
</evidence>
<keyword evidence="4" id="KW-0378">Hydrolase</keyword>
<sequence length="2172" mass="245337">MTIREFLGDDAIMALQKQGFSKDAVINFAKDEYIKYKNAKREELFNRGVNNDNINKIFRGELSEGEALKKARYAKDIESPWTRLGMNFFKEPTESALGYSKLPDDAVNFFDEDRKKAMKDKDGNVDYGIDWAKKAKKGIDLFKEKDKAWHEAHPNEWDVAGTIGGILGSFIDPINLIPMGAVFNKGKLLTQIGKKSLFYGGTGAVSGAIAAHGGDRDVAEGAAMGAVSAAVLGTGLEYGGKALINSFKKIKDRRVASAENKEAQANENIANAKTQEEKDIAISDAENARRQKIQEQAKEIGELYSVKKVENGEDITTDDIVEDVIPNESPDVKKQVAKDLKENKDSSVIDQQTYEDVKEYADNISEAAFVKANEKQIKKFEKHVQDFGQNVGKAEEDSMLRFNEAQSEVSKKIKENPNISPDFVRDFINVKYKPTNEEILISNIINDGVPVEPRFAGYNILHALKQSMSTPPEKRLSDEQMLNILKRSGYNDKNIDVFMQAFTSNDISIANRLFSEKITNKGVEYGTIKVNEEFNNARASGDTQTEITQQGLTRHSESDNRRGSTTKEQYQGSEGASLRDTSDTLRYSRQHTASPSESGRVSASDDSVDGYEPASSDGTGDVGASRDTVVSKQDEYDSGLSTTRASDTAGRARLLDEASNNTLAKDEPLASDIQEPTKANEQENTTQDTQSNYDLNNKEPIRLDKRERVELNKKALEILKKDVKDISDEDREILRLYTGRGGLKNGEAGFTEFYTPYPVIKSMYKALDDAGVEIKNALEPAVGSGNFVGMKPELNWTTIDIDPNAHEVVKRLYSKGKHYHTRFESFKKGDYDLVISNVPFLERRGGGRNLDRTDVRTLHDYFFVKGIDSVKDDGILAFITSRGVADKIDTKIRAELMSKADVIGMYRLADKSFSQNAHTDVGTDIIFLQKRGANKQISEAQKANNDAFIKSSKTADDIYLNEYFQKHPENILGDLKAGISKFHGDKAYEVLGESDLSRIKIKPSFEEKIKKQEVMDKMPLEADEFKKWASDNNVKYYDIKNPELFIGEKGIKKATQTVEFSDIKEKVRIYEDITNTPNGKKIMLLDKIKKASEKQDLEGATKLINQYKERFKKHPYNDNALVRTFGDENTLFHDYASFFDKDFTPKEIAIKRTRFENMGRLDVDADSPLEFRLKASMGRTGEIDFSKPSEILNKQEFHRSLDHGYSVSGINLVTNDVLYYAGNLRKKLDNIDKLKQTYIYDDVVLNKLESQKLKLEESLPPVKTIDDFEINGNEPWLIDNNINIYKLEKVVKYSSDGKASEEYKSEFGEVFDNYLNSRKLIARGKDENIAIYKQRLREAQERVKDIKFEIKERVNNNPELKQRVESIYNNMFNSYVTPDYTKAKFLVQDAINEAAEGFRFRDNQIAWAAKAIFEGKGINSHDVGGGKTAAAILLAKALKLRGMSQKPLFVVPSKVMKNWESEIKRIYPGAKIINLYNLPAEKRVRMLSELGNSRADYVLISHEGFEKLALPQEATRKYLNEFLIENTMNLNDKGRQEALNKERTELLLETYHLNQEDKKLTLDRLGIDSLIIDEARAFKNVGFSSKIAKDGLGVGINIKRNKKTGKLSFGSNRAYDVFFKARYISERNNNSNIFMLDATPTPNKPMELYTVLRMLDNKILDEYGIYDATIFKDRYFSTSEYFAQDGRFKTGLTEIKNFFELDGIKSRFIDYIPMEDFAKNGITIPKENIQFHYLDANDNTVAVFEDIFNKMEKAKSDADGKNKMMGYYSEAVNASADPRLYQSKDFIHGEFIEMNHTNNKIKAAIKMVSEKRQANKDAGQIIFLDNAGHSAVFAGALKKNLHKKIKDELVASGKFKESEIAIISGNEATNVKTGKESNNMSGEKMMQAKQDIVDAYNAGKIKVVIGTTQTAGEGLNIQKYTTDIYHLNLPWTPAEIKQRNGRGVRSGNINDEVNTHFFMQAGTIDSLMYETVLGKRGWNDALYGKEKANTMSVSMDDSAAMPSAEQVMLALARDPIKRAELELKIKHNSLLSKRADLFDARRDTDFSIKSKNVDITNLQGEIRMIQENLKSDTPTKEAQGLFEKMVKEKDLTKKQELQNKYDSLLAKTKAFNKKRLQSKESSLKLANQKLETLKKNMDTINDELKAVDKEVKDFEATNLDENGNIKLADGVC</sequence>
<feature type="coiled-coil region" evidence="1">
    <location>
        <begin position="255"/>
        <end position="291"/>
    </location>
</feature>
<dbReference type="EMBL" id="CP017258">
    <property type="protein sequence ID" value="AQW87089.1"/>
    <property type="molecule type" value="Genomic_DNA"/>
</dbReference>
<dbReference type="Pfam" id="PF00176">
    <property type="entry name" value="SNF2-rel_dom"/>
    <property type="match status" value="1"/>
</dbReference>
<dbReference type="InterPro" id="IPR029063">
    <property type="entry name" value="SAM-dependent_MTases_sf"/>
</dbReference>
<dbReference type="InterPro" id="IPR027417">
    <property type="entry name" value="P-loop_NTPase"/>
</dbReference>
<dbReference type="PANTHER" id="PTHR41313">
    <property type="entry name" value="ADENINE-SPECIFIC METHYLTRANSFERASE"/>
    <property type="match status" value="1"/>
</dbReference>
<feature type="domain" description="Helicase C-terminal" evidence="3">
    <location>
        <begin position="1800"/>
        <end position="2009"/>
    </location>
</feature>
<dbReference type="SUPFAM" id="SSF53335">
    <property type="entry name" value="S-adenosyl-L-methionine-dependent methyltransferases"/>
    <property type="match status" value="1"/>
</dbReference>
<dbReference type="SUPFAM" id="SSF52540">
    <property type="entry name" value="P-loop containing nucleoside triphosphate hydrolases"/>
    <property type="match status" value="2"/>
</dbReference>
<dbReference type="PRINTS" id="PR00507">
    <property type="entry name" value="N12N6MTFRASE"/>
</dbReference>
<evidence type="ECO:0000313" key="5">
    <source>
        <dbReference type="Proteomes" id="UP000190868"/>
    </source>
</evidence>
<keyword evidence="5" id="KW-1185">Reference proteome</keyword>
<proteinExistence type="predicted"/>
<name>A0A1S6U5X1_9BACT</name>
<evidence type="ECO:0000313" key="4">
    <source>
        <dbReference type="EMBL" id="AQW87089.1"/>
    </source>
</evidence>
<keyword evidence="4" id="KW-0347">Helicase</keyword>
<evidence type="ECO:0000259" key="3">
    <source>
        <dbReference type="PROSITE" id="PS51194"/>
    </source>
</evidence>
<dbReference type="InterPro" id="IPR052933">
    <property type="entry name" value="DNA_Protect_Modify"/>
</dbReference>
<dbReference type="InterPro" id="IPR000330">
    <property type="entry name" value="SNF2_N"/>
</dbReference>
<reference evidence="5" key="1">
    <citation type="submission" date="2016-09" db="EMBL/GenBank/DDBJ databases">
        <title>Comparative genomics of the Campylobacter concisus group.</title>
        <authorList>
            <person name="Miller W.G."/>
            <person name="Yee E."/>
            <person name="Chapman M.H."/>
            <person name="Huynh S."/>
            <person name="Bono J.L."/>
            <person name="On S.L.W."/>
            <person name="StLeger J."/>
            <person name="Foster G."/>
            <person name="Parker C.T."/>
        </authorList>
    </citation>
    <scope>NUCLEOTIDE SEQUENCE [LARGE SCALE GENOMIC DNA]</scope>
    <source>
        <strain evidence="5">RM18021</strain>
    </source>
</reference>
<feature type="compositionally biased region" description="Polar residues" evidence="2">
    <location>
        <begin position="677"/>
        <end position="695"/>
    </location>
</feature>
<dbReference type="RefSeq" id="WP_078424211.1">
    <property type="nucleotide sequence ID" value="NZ_CP017258.1"/>
</dbReference>
<feature type="coiled-coil region" evidence="1">
    <location>
        <begin position="2087"/>
        <end position="2157"/>
    </location>
</feature>
<dbReference type="PANTHER" id="PTHR41313:SF1">
    <property type="entry name" value="DNA METHYLASE ADENINE-SPECIFIC DOMAIN-CONTAINING PROTEIN"/>
    <property type="match status" value="1"/>
</dbReference>
<feature type="region of interest" description="Disordered" evidence="2">
    <location>
        <begin position="536"/>
        <end position="698"/>
    </location>
</feature>
<keyword evidence="1" id="KW-0175">Coiled coil</keyword>
<organism evidence="4 5">
    <name type="scientific">Campylobacter pinnipediorum subsp. caledonicus</name>
    <dbReference type="NCBI Taxonomy" id="1874362"/>
    <lineage>
        <taxon>Bacteria</taxon>
        <taxon>Pseudomonadati</taxon>
        <taxon>Campylobacterota</taxon>
        <taxon>Epsilonproteobacteria</taxon>
        <taxon>Campylobacterales</taxon>
        <taxon>Campylobacteraceae</taxon>
        <taxon>Campylobacter</taxon>
    </lineage>
</organism>
<dbReference type="InterPro" id="IPR001650">
    <property type="entry name" value="Helicase_C-like"/>
</dbReference>
<dbReference type="GO" id="GO:0005524">
    <property type="term" value="F:ATP binding"/>
    <property type="evidence" value="ECO:0007669"/>
    <property type="project" value="InterPro"/>
</dbReference>
<evidence type="ECO:0000256" key="1">
    <source>
        <dbReference type="SAM" id="Coils"/>
    </source>
</evidence>
<dbReference type="GO" id="GO:0004386">
    <property type="term" value="F:helicase activity"/>
    <property type="evidence" value="ECO:0007669"/>
    <property type="project" value="UniProtKB-KW"/>
</dbReference>
<feature type="compositionally biased region" description="Polar residues" evidence="2">
    <location>
        <begin position="584"/>
        <end position="605"/>
    </location>
</feature>
<keyword evidence="4" id="KW-0067">ATP-binding</keyword>
<dbReference type="Gene3D" id="3.40.50.150">
    <property type="entry name" value="Vaccinia Virus protein VP39"/>
    <property type="match status" value="1"/>
</dbReference>
<feature type="coiled-coil region" evidence="1">
    <location>
        <begin position="1322"/>
        <end position="1356"/>
    </location>
</feature>
<gene>
    <name evidence="4" type="ORF">CPIN18021_0242</name>
</gene>
<dbReference type="Pfam" id="PF00271">
    <property type="entry name" value="Helicase_C"/>
    <property type="match status" value="1"/>
</dbReference>
<keyword evidence="4" id="KW-0547">Nucleotide-binding</keyword>
<dbReference type="InterPro" id="IPR014001">
    <property type="entry name" value="Helicase_ATP-bd"/>
</dbReference>
<dbReference type="Gene3D" id="3.40.50.300">
    <property type="entry name" value="P-loop containing nucleotide triphosphate hydrolases"/>
    <property type="match status" value="2"/>
</dbReference>
<dbReference type="PROSITE" id="PS51194">
    <property type="entry name" value="HELICASE_CTER"/>
    <property type="match status" value="1"/>
</dbReference>
<dbReference type="SMART" id="SM00490">
    <property type="entry name" value="HELICc"/>
    <property type="match status" value="1"/>
</dbReference>
<dbReference type="SMART" id="SM00487">
    <property type="entry name" value="DEXDc"/>
    <property type="match status" value="1"/>
</dbReference>
<protein>
    <submittedName>
        <fullName evidence="4">Putative helicase</fullName>
    </submittedName>
</protein>
<feature type="compositionally biased region" description="Polar residues" evidence="2">
    <location>
        <begin position="536"/>
        <end position="553"/>
    </location>
</feature>
<accession>A0A1S6U5X1</accession>